<evidence type="ECO:0000256" key="3">
    <source>
        <dbReference type="ARBA" id="ARBA00022729"/>
    </source>
</evidence>
<feature type="domain" description="Carbohydrate-binding module family 96" evidence="5">
    <location>
        <begin position="7"/>
        <end position="164"/>
    </location>
</feature>
<gene>
    <name evidence="6" type="ORF">QWY29_16350</name>
</gene>
<comment type="caution">
    <text evidence="6">The sequence shown here is derived from an EMBL/GenBank/DDBJ whole genome shotgun (WGS) entry which is preliminary data.</text>
</comment>
<dbReference type="Pfam" id="PF24517">
    <property type="entry name" value="CBM96"/>
    <property type="match status" value="1"/>
</dbReference>
<dbReference type="InterPro" id="IPR055372">
    <property type="entry name" value="CBM96"/>
</dbReference>
<dbReference type="EMBL" id="JAUHJR010000008">
    <property type="protein sequence ID" value="MDN4162942.1"/>
    <property type="molecule type" value="Genomic_DNA"/>
</dbReference>
<sequence length="628" mass="68280">MSANKLELRAGKDAFVKQESPNSNHANSTRLPVRNTDGNRGYRSFIYFPINQLPKNVQITRATLRLVMNGATTGSRTISLKRVTEPWVASKLTWKDQPAIAAGGSDLTKGGNGQYDPWDFDVTSAVQIAVNGGDFYGWRIESNENTIREFNSSTANGWKPLLTIEWNEAPEKPRDLYPSGGGFVATASPTLAFRFFDNRGTTTMGGFQVQISTNAAMTGIVHDSGWVTSNNPVYDLAGKFTVSTSEPVYWRVRVKDDANNQSAWSDVTSFRYDAKGTLVLVSPTGSIITDTTPTIVWSLTGKTQAAWQVLVRHATSGKELYNSGRFTSGANSHQIKAKTDSGDDVIANKTTPYEIVVRVWDDVDRTAVVGQDVLYEVTRVVTYKAATTGGANGGEPATVTPISGLTATDLANQGEPGIRLNWTRSEAPDRFDIWRGNVKIDSVAPGDVQGGSPGAYEYHDYSAKAGASYDYKVGASVNGSAAENSTPVSITKSADKFVGIWLIDPRRNIKIQIMDVDEGSWEMGEESQTFTPIGSSRARLLTQALRGYEGSISGLLVNTGGRSVREQEADMYTLKSTPGQTYALVLSDMSIPVVIANVTVAPTPHKEVVKRVSFNFWQQGQLPFEANL</sequence>
<name>A0ABT8EXN7_9ACTN</name>
<proteinExistence type="predicted"/>
<keyword evidence="2" id="KW-0964">Secreted</keyword>
<comment type="subcellular location">
    <subcellularLocation>
        <location evidence="1">Secreted</location>
    </subcellularLocation>
</comment>
<accession>A0ABT8EXN7</accession>
<evidence type="ECO:0000256" key="1">
    <source>
        <dbReference type="ARBA" id="ARBA00004613"/>
    </source>
</evidence>
<evidence type="ECO:0000259" key="5">
    <source>
        <dbReference type="Pfam" id="PF24517"/>
    </source>
</evidence>
<dbReference type="NCBIfam" id="NF033679">
    <property type="entry name" value="DNRLRE_dom"/>
    <property type="match status" value="1"/>
</dbReference>
<organism evidence="6 7">
    <name type="scientific">Nocardioides abyssi</name>
    <dbReference type="NCBI Taxonomy" id="3058370"/>
    <lineage>
        <taxon>Bacteria</taxon>
        <taxon>Bacillati</taxon>
        <taxon>Actinomycetota</taxon>
        <taxon>Actinomycetes</taxon>
        <taxon>Propionibacteriales</taxon>
        <taxon>Nocardioidaceae</taxon>
        <taxon>Nocardioides</taxon>
    </lineage>
</organism>
<evidence type="ECO:0000256" key="4">
    <source>
        <dbReference type="SAM" id="MobiDB-lite"/>
    </source>
</evidence>
<dbReference type="InterPro" id="IPR013783">
    <property type="entry name" value="Ig-like_fold"/>
</dbReference>
<feature type="compositionally biased region" description="Polar residues" evidence="4">
    <location>
        <begin position="19"/>
        <end position="30"/>
    </location>
</feature>
<dbReference type="Gene3D" id="2.60.40.10">
    <property type="entry name" value="Immunoglobulins"/>
    <property type="match status" value="3"/>
</dbReference>
<protein>
    <submittedName>
        <fullName evidence="6">DNRLRE domain-containing protein</fullName>
    </submittedName>
</protein>
<keyword evidence="7" id="KW-1185">Reference proteome</keyword>
<feature type="compositionally biased region" description="Basic and acidic residues" evidence="4">
    <location>
        <begin position="1"/>
        <end position="16"/>
    </location>
</feature>
<reference evidence="6" key="1">
    <citation type="submission" date="2023-06" db="EMBL/GenBank/DDBJ databases">
        <title>Draft genome sequence of Nocardioides sp. SOB72.</title>
        <authorList>
            <person name="Zhang G."/>
        </authorList>
    </citation>
    <scope>NUCLEOTIDE SEQUENCE</scope>
    <source>
        <strain evidence="6">SOB72</strain>
    </source>
</reference>
<evidence type="ECO:0000313" key="6">
    <source>
        <dbReference type="EMBL" id="MDN4162942.1"/>
    </source>
</evidence>
<dbReference type="RefSeq" id="WP_300962096.1">
    <property type="nucleotide sequence ID" value="NZ_JAUHJR010000008.1"/>
</dbReference>
<keyword evidence="3" id="KW-0732">Signal</keyword>
<evidence type="ECO:0000313" key="7">
    <source>
        <dbReference type="Proteomes" id="UP001168537"/>
    </source>
</evidence>
<evidence type="ECO:0000256" key="2">
    <source>
        <dbReference type="ARBA" id="ARBA00022525"/>
    </source>
</evidence>
<feature type="region of interest" description="Disordered" evidence="4">
    <location>
        <begin position="1"/>
        <end position="36"/>
    </location>
</feature>
<dbReference type="Pfam" id="PF25788">
    <property type="entry name" value="Ig_Rha78A_N"/>
    <property type="match status" value="1"/>
</dbReference>
<dbReference type="Proteomes" id="UP001168537">
    <property type="component" value="Unassembled WGS sequence"/>
</dbReference>